<evidence type="ECO:0000256" key="5">
    <source>
        <dbReference type="ARBA" id="ARBA00023136"/>
    </source>
</evidence>
<accession>A0A2V3PTB3</accession>
<keyword evidence="3" id="KW-0812">Transmembrane</keyword>
<proteinExistence type="predicted"/>
<feature type="domain" description="DUF2179" evidence="6">
    <location>
        <begin position="2"/>
        <end position="24"/>
    </location>
</feature>
<gene>
    <name evidence="7" type="ORF">CLV62_103101</name>
</gene>
<evidence type="ECO:0000259" key="6">
    <source>
        <dbReference type="Pfam" id="PF10035"/>
    </source>
</evidence>
<keyword evidence="2" id="KW-1003">Cell membrane</keyword>
<evidence type="ECO:0000256" key="1">
    <source>
        <dbReference type="ARBA" id="ARBA00004651"/>
    </source>
</evidence>
<keyword evidence="5" id="KW-0472">Membrane</keyword>
<dbReference type="InterPro" id="IPR019264">
    <property type="entry name" value="DUF2179"/>
</dbReference>
<reference evidence="7 8" key="1">
    <citation type="submission" date="2018-03" db="EMBL/GenBank/DDBJ databases">
        <title>Genomic Encyclopedia of Archaeal and Bacterial Type Strains, Phase II (KMG-II): from individual species to whole genera.</title>
        <authorList>
            <person name="Goeker M."/>
        </authorList>
    </citation>
    <scope>NUCLEOTIDE SEQUENCE [LARGE SCALE GENOMIC DNA]</scope>
    <source>
        <strain evidence="7 8">DSM 100214</strain>
    </source>
</reference>
<dbReference type="EMBL" id="QICL01000003">
    <property type="protein sequence ID" value="PXV67428.1"/>
    <property type="molecule type" value="Genomic_DNA"/>
</dbReference>
<dbReference type="Proteomes" id="UP000247973">
    <property type="component" value="Unassembled WGS sequence"/>
</dbReference>
<evidence type="ECO:0000313" key="7">
    <source>
        <dbReference type="EMBL" id="PXV67428.1"/>
    </source>
</evidence>
<dbReference type="AlphaFoldDB" id="A0A2V3PTB3"/>
<name>A0A2V3PTB3_9BACT</name>
<comment type="subcellular location">
    <subcellularLocation>
        <location evidence="1">Cell membrane</location>
        <topology evidence="1">Multi-pass membrane protein</topology>
    </subcellularLocation>
</comment>
<evidence type="ECO:0000256" key="2">
    <source>
        <dbReference type="ARBA" id="ARBA00022475"/>
    </source>
</evidence>
<organism evidence="7 8">
    <name type="scientific">Dysgonomonas alginatilytica</name>
    <dbReference type="NCBI Taxonomy" id="1605892"/>
    <lineage>
        <taxon>Bacteria</taxon>
        <taxon>Pseudomonadati</taxon>
        <taxon>Bacteroidota</taxon>
        <taxon>Bacteroidia</taxon>
        <taxon>Bacteroidales</taxon>
        <taxon>Dysgonomonadaceae</taxon>
        <taxon>Dysgonomonas</taxon>
    </lineage>
</organism>
<evidence type="ECO:0000313" key="8">
    <source>
        <dbReference type="Proteomes" id="UP000247973"/>
    </source>
</evidence>
<evidence type="ECO:0000256" key="4">
    <source>
        <dbReference type="ARBA" id="ARBA00022989"/>
    </source>
</evidence>
<dbReference type="Pfam" id="PF10035">
    <property type="entry name" value="DUF2179"/>
    <property type="match status" value="1"/>
</dbReference>
<protein>
    <submittedName>
        <fullName evidence="7">Uncharacterized protein DUF2179</fullName>
    </submittedName>
</protein>
<comment type="caution">
    <text evidence="7">The sequence shown here is derived from an EMBL/GenBank/DDBJ whole genome shotgun (WGS) entry which is preliminary data.</text>
</comment>
<sequence>MFRLIRSIDEKAFVSQNIVRGVYGEGFDKIR</sequence>
<keyword evidence="4" id="KW-1133">Transmembrane helix</keyword>
<dbReference type="GO" id="GO:0005886">
    <property type="term" value="C:plasma membrane"/>
    <property type="evidence" value="ECO:0007669"/>
    <property type="project" value="UniProtKB-SubCell"/>
</dbReference>
<evidence type="ECO:0000256" key="3">
    <source>
        <dbReference type="ARBA" id="ARBA00022692"/>
    </source>
</evidence>
<keyword evidence="8" id="KW-1185">Reference proteome</keyword>